<dbReference type="OrthoDB" id="9802525at2"/>
<evidence type="ECO:0000313" key="2">
    <source>
        <dbReference type="EMBL" id="TPH17064.1"/>
    </source>
</evidence>
<organism evidence="2 3">
    <name type="scientific">Litorilituus lipolyticus</name>
    <dbReference type="NCBI Taxonomy" id="2491017"/>
    <lineage>
        <taxon>Bacteria</taxon>
        <taxon>Pseudomonadati</taxon>
        <taxon>Pseudomonadota</taxon>
        <taxon>Gammaproteobacteria</taxon>
        <taxon>Alteromonadales</taxon>
        <taxon>Colwelliaceae</taxon>
        <taxon>Litorilituus</taxon>
    </lineage>
</organism>
<dbReference type="InterPro" id="IPR050194">
    <property type="entry name" value="Glycosyltransferase_grp1"/>
</dbReference>
<reference evidence="2 3" key="1">
    <citation type="submission" date="2019-01" db="EMBL/GenBank/DDBJ databases">
        <title>Litorilituus lipolytica sp. nov., isolated from intertidal sand of the Yellow Sea in China.</title>
        <authorList>
            <person name="Liu A."/>
        </authorList>
    </citation>
    <scope>NUCLEOTIDE SEQUENCE [LARGE SCALE GENOMIC DNA]</scope>
    <source>
        <strain evidence="2 3">RZ04</strain>
    </source>
</reference>
<dbReference type="GO" id="GO:0016757">
    <property type="term" value="F:glycosyltransferase activity"/>
    <property type="evidence" value="ECO:0007669"/>
    <property type="project" value="InterPro"/>
</dbReference>
<evidence type="ECO:0000313" key="3">
    <source>
        <dbReference type="Proteomes" id="UP000315303"/>
    </source>
</evidence>
<dbReference type="Proteomes" id="UP000315303">
    <property type="component" value="Unassembled WGS sequence"/>
</dbReference>
<accession>A0A502L1J7</accession>
<gene>
    <name evidence="2" type="ORF">EPA86_05110</name>
</gene>
<evidence type="ECO:0000259" key="1">
    <source>
        <dbReference type="Pfam" id="PF00534"/>
    </source>
</evidence>
<protein>
    <submittedName>
        <fullName evidence="2">Glycosyltransferase</fullName>
    </submittedName>
</protein>
<comment type="caution">
    <text evidence="2">The sequence shown here is derived from an EMBL/GenBank/DDBJ whole genome shotgun (WGS) entry which is preliminary data.</text>
</comment>
<feature type="domain" description="Glycosyl transferase family 1" evidence="1">
    <location>
        <begin position="198"/>
        <end position="334"/>
    </location>
</feature>
<name>A0A502L1J7_9GAMM</name>
<dbReference type="PANTHER" id="PTHR45947:SF3">
    <property type="entry name" value="SULFOQUINOVOSYL TRANSFERASE SQD2"/>
    <property type="match status" value="1"/>
</dbReference>
<sequence length="370" mass="41732">MADKGSSMKTIILYDHFIAKGGAENVSLQLARHLSNSEIQTAYSDETLFSVEIANKELLNLNIKKNFEVPSSARLLWYFLFGYEPPKDSDNFIVSGLFAPLALFKRKSLERTIVYFHMFPSFINWPLKKVMRKYGFFRGFVNRIFIVLYSLLLKRAIKHSGSVFCNSKCTQALFAEIGIDCEVLYPPVVTKGLKCMPTKGYFLSTARIEHSKRIDIVLSAFEQLPQYQLKLVGGGSAEHEMRIKYSHCKNIEFIGWKHAEDVVSFYNNCTALVFIPENEAFGIAAVEAMAAGKAVIGVREAGLIDTLNDPRCGEILPLPVTIDMLKNAIETVALKTITQSDIDFRIEHANQFSEDIFYSVIKANFSTNNV</sequence>
<dbReference type="Gene3D" id="3.40.50.2000">
    <property type="entry name" value="Glycogen Phosphorylase B"/>
    <property type="match status" value="1"/>
</dbReference>
<dbReference type="Pfam" id="PF00534">
    <property type="entry name" value="Glycos_transf_1"/>
    <property type="match status" value="1"/>
</dbReference>
<dbReference type="AlphaFoldDB" id="A0A502L1J7"/>
<proteinExistence type="predicted"/>
<dbReference type="PANTHER" id="PTHR45947">
    <property type="entry name" value="SULFOQUINOVOSYL TRANSFERASE SQD2"/>
    <property type="match status" value="1"/>
</dbReference>
<keyword evidence="3" id="KW-1185">Reference proteome</keyword>
<dbReference type="CDD" id="cd03801">
    <property type="entry name" value="GT4_PimA-like"/>
    <property type="match status" value="1"/>
</dbReference>
<dbReference type="SUPFAM" id="SSF53756">
    <property type="entry name" value="UDP-Glycosyltransferase/glycogen phosphorylase"/>
    <property type="match status" value="1"/>
</dbReference>
<dbReference type="InterPro" id="IPR001296">
    <property type="entry name" value="Glyco_trans_1"/>
</dbReference>
<keyword evidence="2" id="KW-0808">Transferase</keyword>
<dbReference type="EMBL" id="SAWY01000009">
    <property type="protein sequence ID" value="TPH17064.1"/>
    <property type="molecule type" value="Genomic_DNA"/>
</dbReference>